<feature type="region of interest" description="Disordered" evidence="1">
    <location>
        <begin position="472"/>
        <end position="503"/>
    </location>
</feature>
<feature type="region of interest" description="Disordered" evidence="1">
    <location>
        <begin position="1294"/>
        <end position="1313"/>
    </location>
</feature>
<dbReference type="InterPro" id="IPR051172">
    <property type="entry name" value="Chlamydia_OmcB"/>
</dbReference>
<dbReference type="PANTHER" id="PTHR34819:SF3">
    <property type="entry name" value="CELL SURFACE PROTEIN"/>
    <property type="match status" value="1"/>
</dbReference>
<name>A0A7W3PK09_9MICO</name>
<gene>
    <name evidence="5" type="ORF">FB463_002648</name>
</gene>
<dbReference type="NCBIfam" id="TIGR01451">
    <property type="entry name" value="B_ant_repeat"/>
    <property type="match status" value="8"/>
</dbReference>
<dbReference type="Proteomes" id="UP000522688">
    <property type="component" value="Unassembled WGS sequence"/>
</dbReference>
<evidence type="ECO:0000313" key="5">
    <source>
        <dbReference type="EMBL" id="MBA8814377.1"/>
    </source>
</evidence>
<reference evidence="5 6" key="1">
    <citation type="submission" date="2020-07" db="EMBL/GenBank/DDBJ databases">
        <title>Sequencing the genomes of 1000 actinobacteria strains.</title>
        <authorList>
            <person name="Klenk H.-P."/>
        </authorList>
    </citation>
    <scope>NUCLEOTIDE SEQUENCE [LARGE SCALE GENOMIC DNA]</scope>
    <source>
        <strain evidence="5 6">DSM 10309</strain>
    </source>
</reference>
<evidence type="ECO:0000256" key="1">
    <source>
        <dbReference type="SAM" id="MobiDB-lite"/>
    </source>
</evidence>
<feature type="domain" description="DUF7507" evidence="3">
    <location>
        <begin position="855"/>
        <end position="958"/>
    </location>
</feature>
<proteinExistence type="predicted"/>
<dbReference type="InterPro" id="IPR055354">
    <property type="entry name" value="DUF7507"/>
</dbReference>
<feature type="transmembrane region" description="Helical" evidence="2">
    <location>
        <begin position="2396"/>
        <end position="2417"/>
    </location>
</feature>
<feature type="domain" description="DUF7507" evidence="3">
    <location>
        <begin position="1090"/>
        <end position="1192"/>
    </location>
</feature>
<keyword evidence="2" id="KW-0472">Membrane</keyword>
<keyword evidence="2" id="KW-0812">Transmembrane</keyword>
<feature type="domain" description="DUF7507" evidence="3">
    <location>
        <begin position="2150"/>
        <end position="2252"/>
    </location>
</feature>
<evidence type="ECO:0000256" key="2">
    <source>
        <dbReference type="SAM" id="Phobius"/>
    </source>
</evidence>
<dbReference type="InterPro" id="IPR057687">
    <property type="entry name" value="DUF7927"/>
</dbReference>
<feature type="domain" description="DUF7507" evidence="3">
    <location>
        <begin position="2267"/>
        <end position="2366"/>
    </location>
</feature>
<feature type="compositionally biased region" description="Low complexity" evidence="1">
    <location>
        <begin position="1997"/>
        <end position="2009"/>
    </location>
</feature>
<dbReference type="PANTHER" id="PTHR34819">
    <property type="entry name" value="LARGE CYSTEINE-RICH PERIPLASMIC PROTEIN OMCB"/>
    <property type="match status" value="1"/>
</dbReference>
<feature type="domain" description="DUF7507" evidence="3">
    <location>
        <begin position="505"/>
        <end position="607"/>
    </location>
</feature>
<dbReference type="EMBL" id="JACGWW010000004">
    <property type="protein sequence ID" value="MBA8814377.1"/>
    <property type="molecule type" value="Genomic_DNA"/>
</dbReference>
<dbReference type="InterPro" id="IPR047589">
    <property type="entry name" value="DUF11_rpt"/>
</dbReference>
<feature type="compositionally biased region" description="Low complexity" evidence="1">
    <location>
        <begin position="472"/>
        <end position="496"/>
    </location>
</feature>
<feature type="domain" description="DUF7507" evidence="3">
    <location>
        <begin position="1676"/>
        <end position="1778"/>
    </location>
</feature>
<dbReference type="RefSeq" id="WP_182501183.1">
    <property type="nucleotide sequence ID" value="NZ_BAAAHR010000003.1"/>
</dbReference>
<feature type="domain" description="DUF7507" evidence="3">
    <location>
        <begin position="1207"/>
        <end position="1309"/>
    </location>
</feature>
<dbReference type="SUPFAM" id="SSF50969">
    <property type="entry name" value="YVTN repeat-like/Quinoprotein amine dehydrogenase"/>
    <property type="match status" value="1"/>
</dbReference>
<dbReference type="Gene3D" id="2.60.40.10">
    <property type="entry name" value="Immunoglobulins"/>
    <property type="match status" value="9"/>
</dbReference>
<feature type="region of interest" description="Disordered" evidence="1">
    <location>
        <begin position="2243"/>
        <end position="2264"/>
    </location>
</feature>
<dbReference type="Pfam" id="PF24346">
    <property type="entry name" value="DUF7507"/>
    <property type="match status" value="17"/>
</dbReference>
<feature type="domain" description="DUF7507" evidence="3">
    <location>
        <begin position="2027"/>
        <end position="2125"/>
    </location>
</feature>
<accession>A0A7W3PK09</accession>
<feature type="domain" description="DUF7507" evidence="3">
    <location>
        <begin position="388"/>
        <end position="492"/>
    </location>
</feature>
<feature type="domain" description="DUF7927" evidence="4">
    <location>
        <begin position="255"/>
        <end position="386"/>
    </location>
</feature>
<feature type="compositionally biased region" description="Low complexity" evidence="1">
    <location>
        <begin position="1294"/>
        <end position="1306"/>
    </location>
</feature>
<feature type="region of interest" description="Disordered" evidence="1">
    <location>
        <begin position="942"/>
        <end position="961"/>
    </location>
</feature>
<organism evidence="5 6">
    <name type="scientific">Frigoribacterium faeni</name>
    <dbReference type="NCBI Taxonomy" id="145483"/>
    <lineage>
        <taxon>Bacteria</taxon>
        <taxon>Bacillati</taxon>
        <taxon>Actinomycetota</taxon>
        <taxon>Actinomycetes</taxon>
        <taxon>Micrococcales</taxon>
        <taxon>Microbacteriaceae</taxon>
        <taxon>Frigoribacterium</taxon>
    </lineage>
</organism>
<feature type="domain" description="DUF7507" evidence="3">
    <location>
        <begin position="621"/>
        <end position="723"/>
    </location>
</feature>
<keyword evidence="2" id="KW-1133">Transmembrane helix</keyword>
<feature type="region of interest" description="Disordered" evidence="1">
    <location>
        <begin position="1528"/>
        <end position="1553"/>
    </location>
</feature>
<protein>
    <submittedName>
        <fullName evidence="5">Putative repeat protein (TIGR01451 family)</fullName>
    </submittedName>
</protein>
<evidence type="ECO:0000313" key="6">
    <source>
        <dbReference type="Proteomes" id="UP000522688"/>
    </source>
</evidence>
<evidence type="ECO:0000259" key="4">
    <source>
        <dbReference type="Pfam" id="PF25549"/>
    </source>
</evidence>
<feature type="domain" description="DUF7507" evidence="3">
    <location>
        <begin position="1558"/>
        <end position="1655"/>
    </location>
</feature>
<dbReference type="InterPro" id="IPR011044">
    <property type="entry name" value="Quino_amine_DH_bsu"/>
</dbReference>
<dbReference type="GO" id="GO:0005975">
    <property type="term" value="P:carbohydrate metabolic process"/>
    <property type="evidence" value="ECO:0007669"/>
    <property type="project" value="UniProtKB-ARBA"/>
</dbReference>
<evidence type="ECO:0000259" key="3">
    <source>
        <dbReference type="Pfam" id="PF24346"/>
    </source>
</evidence>
<feature type="domain" description="DUF7507" evidence="3">
    <location>
        <begin position="1324"/>
        <end position="1426"/>
    </location>
</feature>
<sequence length="2429" mass="240265">MLTAVTGAVFPQSARAAVTCPPGTIFVNTGGATRDLYEYSVDGTLIRSTQLFRDYGDIAFSSDGLTLYGVNFSRPGTLYTIDTATGAETGSIPITGALPFVSVNALSALPNGNLLMGASGDRSVYELDTETGVSTIYQASFPAGFASGGDFLTLADGDVLAVASIDSGTPANSSALFRFSPDGTVTQIGTVPQAFGAAQSGGSIYLAGSGGGLYEVGALPATASTTPIPTTNIAATGLAFYGATSAQDSGLCSNLTVNKTATPESGTALLPGQTVTYTVVLSNTDGTAPAEVDKTDDLSGVLDDATITTAPVVTSGTPLTLGPVSDGSFRITGVIPVGGQTTLTYTVTVNDPDTGDHVMSNYVVDTGTAPPGECVAGDTSCTVHPVSELTLTKTATPSAPAQYTVGQTIDYSFVAENTGGSALSDVTVTDTGFTGSGTLGPITPASVATLAIGETATFTAAYTLTQADVDRGSTSNTATATGTPPTGDPVTSPPSTATIPVTPGPALRVAKTADTTEITDAGQTVTYSFVVTNTGTVTITDVSPVEGAFSGAGDLGPITPTTPATLTPGQSATFTSTYVVTQADVDSGALTNTATATGTTPGGDLVPTTPESSVNIPVASAPALTVEKTSDTTEITAAGQTLTYTFVVTNTGNVTATDVSPVEGDFSGTGTISPVTPTAADSLAPGDSATFTATYVVTQADVDSGALSNTATATGTTPGGDPFPTPPDSTVTVPVTSGPALAVEKTADTTEITAAGQTVTYSFVVTNNGNITVTDVSPVEADFSGTGTLSPLTPTAAASLAPGESATFTATYVVTQADVDSGNLTNTAMATGTTPGGDPVPTPPGSTVEIPTTPAPSITVQKTADTTEITEAGQTVTYSFVVTNTGNVTVSDVSPVEADFSGAGDLGPITPATAASLAPGGSATFTATYVVTQADIDSGNLTNTATATGTTPGGDPVPTPPSSTIEIPTTPTPDLTLVKSVSPAGATTAGESVTYSFLVTNTGNVSVDDVTVTETEFTGTGTLSAIDPTTAGPLAPGQTITFTSTYVLTQADIDAGVVSNSATASGTPVTPDSPDIATPPSTAVVITEPTPALQVVKTADVTEITEAGQTVTYSFVVSNTGNVTATDVVPVEGDFTGTGELSEFAPVSVGTLAPGESATFTATYVVTQADVDAGTLSNTATSTGTTPGGDPFPPAPPSTVDVPVTPAPGLEVVKTADVTEITEAGQTITYSFVVSNTGNITATDVAPNEGDFTGTGELSEFAPTAVEVLAPGESATFTATYVVTQADVDAGTLSNTATTTGTTPGGDPFPPAPPSTVDVPVTQAPGLEVVKTADVTEITEAGQTVTYSFVVSNTGNVTATDVAPVEGDFTGTGELGEFAPTAVGVLAPGESATFTATYVVTQADVDAGTLSNTATTTGTTPGGDPFPPAPPSTVDVPVTQAPGLEVVKTADVTEITEAGQTVTYSFVVSNTGNVTATDVAPVEGDFTGTGELGEFAPTAVDVLAPGETATFAATYVVTQADVDAGTLSNTATTTGTTPGGDPFPPAPPSTVDVPTAPAPALSLVKSVTPDVAGTVGQTVTYSFLVTNTGNVSIDDVTVTETGFTGAGTLSEVTPATAGPLAPGQSATFTATYVLTQADMDAGAVSNTATGSGTPVIPGSPDITTPPSTAVVITAPTPQLEVVKTADVTEITEAGQTVTYSFVVTNTGNVTASDVAPVEGDFSGTGDFGPITPATVASLAPGESATFAATYVVTQADVDAGTLSNTATTTGTTPGGDPFPPAPPSTVDVPVTPAPGLEVVKTADVTEITEAGQTVTYSFVVSNTGNVTATDVVPVEGDFTGTGELSEFAPVSVGTLAPGESATFTATYVVTQADVDAGTLSNTATSTGTTPGGDPFPPAPPSTVNVPVTQAPGLEVVKTADVTEITEAGQTVTYSFVVSNTGNVTATDVAPVEGDFTGTGELSEFAPVSVASLAPGETATFTATYVVTQADVDAGTLSNTATTTGTTPGGDPFPPAPPSTVDVPTTSAPGISVVKSANVTEDEFAVGTEVTYSFVATNTGNVSLTGVQIEEGTFSGTGALSPVAPESVALLAAGESATFSATYVLTQADVNAGQVTNEARALGTPVFSGPGTPNAPIPSAPSDAIVPVDQAPALSIVKSADLTEITEAGQTVTYSFVVTNTGNTTITDPVIDDTEFSGTGDLSPITGPDEAVILLPGQEVSYSATYVVTQADVDSGTLTNTATVTGNTPTGPTDPSTPSTVTVPVTPSPSLQIVKTADKDSVVGAGQVITYSFTITNTGNVTQNDVTVQEGTFTGTGALGPIVCANGAAALAPGQTIVCTAQYQTTLGDVQAGSVSNTAVATGMPPVTPGEPTVSVPSTTEVTVTPPAVLAFTGTDGLLGLAGIAGGLLLIGGLLVGIRRRQAATGEIAE</sequence>
<feature type="compositionally biased region" description="Low complexity" evidence="1">
    <location>
        <begin position="1528"/>
        <end position="1540"/>
    </location>
</feature>
<feature type="domain" description="DUF7507" evidence="3">
    <location>
        <begin position="1793"/>
        <end position="1895"/>
    </location>
</feature>
<feature type="domain" description="DUF7507" evidence="3">
    <location>
        <begin position="1441"/>
        <end position="1543"/>
    </location>
</feature>
<comment type="caution">
    <text evidence="5">The sequence shown here is derived from an EMBL/GenBank/DDBJ whole genome shotgun (WGS) entry which is preliminary data.</text>
</comment>
<feature type="domain" description="DUF7507" evidence="3">
    <location>
        <begin position="739"/>
        <end position="841"/>
    </location>
</feature>
<feature type="region of interest" description="Disordered" evidence="1">
    <location>
        <begin position="1997"/>
        <end position="2022"/>
    </location>
</feature>
<dbReference type="InterPro" id="IPR013783">
    <property type="entry name" value="Ig-like_fold"/>
</dbReference>
<dbReference type="Pfam" id="PF25549">
    <property type="entry name" value="DUF7927"/>
    <property type="match status" value="1"/>
</dbReference>
<feature type="domain" description="DUF7507" evidence="3">
    <location>
        <begin position="972"/>
        <end position="1070"/>
    </location>
</feature>
<feature type="compositionally biased region" description="Low complexity" evidence="1">
    <location>
        <begin position="942"/>
        <end position="954"/>
    </location>
</feature>
<feature type="domain" description="DUF7507" evidence="3">
    <location>
        <begin position="1910"/>
        <end position="2012"/>
    </location>
</feature>